<dbReference type="InterPro" id="IPR019128">
    <property type="entry name" value="Dcc1"/>
</dbReference>
<organism evidence="4 5">
    <name type="scientific">Nematostella vectensis</name>
    <name type="common">Starlet sea anemone</name>
    <dbReference type="NCBI Taxonomy" id="45351"/>
    <lineage>
        <taxon>Eukaryota</taxon>
        <taxon>Metazoa</taxon>
        <taxon>Cnidaria</taxon>
        <taxon>Anthozoa</taxon>
        <taxon>Hexacorallia</taxon>
        <taxon>Actiniaria</taxon>
        <taxon>Edwardsiidae</taxon>
        <taxon>Nematostella</taxon>
    </lineage>
</organism>
<dbReference type="HOGENOM" id="CLU_034504_1_1_1"/>
<dbReference type="GO" id="GO:0031390">
    <property type="term" value="C:Ctf18 RFC-like complex"/>
    <property type="evidence" value="ECO:0007669"/>
    <property type="project" value="InterPro"/>
</dbReference>
<gene>
    <name evidence="4" type="ORF">NEMVEDRAFT_v1g156067</name>
</gene>
<dbReference type="STRING" id="45351.A7TDE3"/>
<sequence>LVIRGENQEEALLFSKDTTFEVKLADTSNTLLLTPSCQTPKDNENSSPFLISYQVSSCHSEYLEVRSGRPRLQKLRRLLEQAMYKGPEYEN</sequence>
<evidence type="ECO:0000313" key="5">
    <source>
        <dbReference type="Proteomes" id="UP000001593"/>
    </source>
</evidence>
<dbReference type="GO" id="GO:0007064">
    <property type="term" value="P:mitotic sister chromatid cohesion"/>
    <property type="evidence" value="ECO:0007669"/>
    <property type="project" value="InterPro"/>
</dbReference>
<evidence type="ECO:0000256" key="2">
    <source>
        <dbReference type="ARBA" id="ARBA00017682"/>
    </source>
</evidence>
<evidence type="ECO:0000256" key="1">
    <source>
        <dbReference type="ARBA" id="ARBA00007017"/>
    </source>
</evidence>
<dbReference type="EMBL" id="DS477695">
    <property type="protein sequence ID" value="EDO25901.1"/>
    <property type="molecule type" value="Genomic_DNA"/>
</dbReference>
<keyword evidence="3" id="KW-0235">DNA replication</keyword>
<dbReference type="AlphaFoldDB" id="A7TDE3"/>
<evidence type="ECO:0000313" key="4">
    <source>
        <dbReference type="EMBL" id="EDO25901.1"/>
    </source>
</evidence>
<comment type="similarity">
    <text evidence="1">Belongs to the DCC1 family.</text>
</comment>
<dbReference type="PANTHER" id="PTHR13395:SF6">
    <property type="entry name" value="SISTER CHROMATID COHESION PROTEIN DCC1"/>
    <property type="match status" value="1"/>
</dbReference>
<dbReference type="GO" id="GO:0006260">
    <property type="term" value="P:DNA replication"/>
    <property type="evidence" value="ECO:0007669"/>
    <property type="project" value="UniProtKB-KW"/>
</dbReference>
<feature type="non-terminal residue" evidence="4">
    <location>
        <position position="1"/>
    </location>
</feature>
<dbReference type="PhylomeDB" id="A7TDE3"/>
<keyword evidence="5" id="KW-1185">Reference proteome</keyword>
<dbReference type="PANTHER" id="PTHR13395">
    <property type="entry name" value="SISTER CHROMATID COHESION PROTEIN DCC1-RELATED"/>
    <property type="match status" value="1"/>
</dbReference>
<dbReference type="InParanoid" id="A7TDE3"/>
<feature type="non-terminal residue" evidence="4">
    <location>
        <position position="91"/>
    </location>
</feature>
<accession>A7TDE3</accession>
<protein>
    <recommendedName>
        <fullName evidence="2">Sister chromatid cohesion protein DCC1</fullName>
    </recommendedName>
</protein>
<reference evidence="4 5" key="1">
    <citation type="journal article" date="2007" name="Science">
        <title>Sea anemone genome reveals ancestral eumetazoan gene repertoire and genomic organization.</title>
        <authorList>
            <person name="Putnam N.H."/>
            <person name="Srivastava M."/>
            <person name="Hellsten U."/>
            <person name="Dirks B."/>
            <person name="Chapman J."/>
            <person name="Salamov A."/>
            <person name="Terry A."/>
            <person name="Shapiro H."/>
            <person name="Lindquist E."/>
            <person name="Kapitonov V.V."/>
            <person name="Jurka J."/>
            <person name="Genikhovich G."/>
            <person name="Grigoriev I.V."/>
            <person name="Lucas S.M."/>
            <person name="Steele R.E."/>
            <person name="Finnerty J.R."/>
            <person name="Technau U."/>
            <person name="Martindale M.Q."/>
            <person name="Rokhsar D.S."/>
        </authorList>
    </citation>
    <scope>NUCLEOTIDE SEQUENCE [LARGE SCALE GENOMIC DNA]</scope>
    <source>
        <strain evidence="5">CH2 X CH6</strain>
    </source>
</reference>
<name>A7TDE3_NEMVE</name>
<dbReference type="Proteomes" id="UP000001593">
    <property type="component" value="Unassembled WGS sequence"/>
</dbReference>
<evidence type="ECO:0000256" key="3">
    <source>
        <dbReference type="ARBA" id="ARBA00022705"/>
    </source>
</evidence>
<dbReference type="Pfam" id="PF09724">
    <property type="entry name" value="Dcc1"/>
    <property type="match status" value="1"/>
</dbReference>
<proteinExistence type="inferred from homology"/>